<keyword evidence="1" id="KW-0614">Plasmid</keyword>
<organism evidence="1 2">
    <name type="scientific">Rhodococcus pyridinivorans</name>
    <dbReference type="NCBI Taxonomy" id="103816"/>
    <lineage>
        <taxon>Bacteria</taxon>
        <taxon>Bacillati</taxon>
        <taxon>Actinomycetota</taxon>
        <taxon>Actinomycetes</taxon>
        <taxon>Mycobacteriales</taxon>
        <taxon>Nocardiaceae</taxon>
        <taxon>Rhodococcus</taxon>
    </lineage>
</organism>
<dbReference type="InterPro" id="IPR011664">
    <property type="entry name" value="Abi_system_AbiD/AbiF-like"/>
</dbReference>
<reference evidence="1 2" key="1">
    <citation type="submission" date="2020-10" db="EMBL/GenBank/DDBJ databases">
        <title>Whole genome sequence of oil-degrading bacteria Rhodococcus pyridinivorans strain 5Ap.</title>
        <authorList>
            <person name="Akhremchuk A.E."/>
            <person name="Valentovich L.N."/>
            <person name="Charniauskaya M.I."/>
            <person name="Bukliarevich H.A."/>
            <person name="Titok M.A."/>
        </authorList>
    </citation>
    <scope>NUCLEOTIDE SEQUENCE [LARGE SCALE GENOMIC DNA]</scope>
    <source>
        <strain evidence="1 2">5Ap</strain>
        <plasmid evidence="1 2">pSID</plasmid>
    </source>
</reference>
<sequence length="303" mass="34126">MTPSLKGFKTYEQQVDLLIERGMDVGDREKAIVQLQRVNYYRLSGYWYPFRRLTTSGKRADDFHPGTSLDEVVALYDFDARLRTATFDALAPVELALRAAIGHALGELHECAHLRPELLSSRAHGASYQQWIASYNGALGRAREDFVDHHKRRYGGTLPVWAAVEILDWGSLTYLFDFSPSTVQSQVVDAVGLSSPQLRSWMKCLNLIRNTCAHHGRLFNRTHALTPKLPAPGQSPDLDLVRPVMNRTFGQLSLIQYLRAQYGIPLSRMLSAVIRSYPTQVVRVPASHVGVPQGWKDSPLWAI</sequence>
<gene>
    <name evidence="1" type="ORF">INP59_26990</name>
</gene>
<geneLocation type="plasmid" evidence="1 2">
    <name>pSID</name>
</geneLocation>
<dbReference type="EMBL" id="CP063453">
    <property type="protein sequence ID" value="QOW02022.1"/>
    <property type="molecule type" value="Genomic_DNA"/>
</dbReference>
<dbReference type="Pfam" id="PF07751">
    <property type="entry name" value="Abi_2"/>
    <property type="match status" value="1"/>
</dbReference>
<dbReference type="AlphaFoldDB" id="A0A7M2XYD6"/>
<proteinExistence type="predicted"/>
<keyword evidence="2" id="KW-1185">Reference proteome</keyword>
<accession>A0A7M2XYD6</accession>
<protein>
    <submittedName>
        <fullName evidence="1">Abi family protein</fullName>
    </submittedName>
</protein>
<name>A0A7M2XYD6_9NOCA</name>
<dbReference type="Proteomes" id="UP000593818">
    <property type="component" value="Plasmid pSID"/>
</dbReference>
<evidence type="ECO:0000313" key="2">
    <source>
        <dbReference type="Proteomes" id="UP000593818"/>
    </source>
</evidence>
<evidence type="ECO:0000313" key="1">
    <source>
        <dbReference type="EMBL" id="QOW02022.1"/>
    </source>
</evidence>
<dbReference type="RefSeq" id="WP_193904272.1">
    <property type="nucleotide sequence ID" value="NZ_CP063453.1"/>
</dbReference>